<sequence>MSLIYYIIIEIIVLFSLLSCNESSNPLNNTPDWLDDSLVETPGPLKIVGNKLLYANETAQRFQIIDVAELNNPRLVAQITLLGYPHEFYVRGKQYVLLQHDSGLAEGNRLTVIQQQPDGRLITRQDFSLPGYVVTSQQRGQFIYVVTRPADSIPEIHEITVFKWNAQEQLEIVDKIQSPGFLYETAIFPDYLVLTYQNYTSATRQIQVIDLSQPNDPLVEFPSIPISGDIDSALHFNVFNKQLRLVYSLGSNTIVASYDLGSPAMALIGEVNLTPGTMDSSSCLGTHFVDNRAFVVTSDEGFCNLWVIDLTNPSLPQVMSKLEISDRVYALSSHDNYLLAVVNDNQWVDKETTLPISKVALSRFDVTLPNQPILMDHFVPLAEQATEIGLTGESALWLLDWQQAFALLPFEVSIETGIRSYLQRVSLANNQIEAAGQFDSPIPLQQVFAIAPDSFVALGDQVLLTLRWQADQFQQLGQLELAADLTWLKLENDELWAVATNGAHYRLYRYTLPNLELPSQQWTLPKNDYQKLLMDQHWAVFYNYDTTIQLLDILTGQLYPTQTLLEKAEDKLFRQPFIYEGWFYLAEQLPSDQQKEQFKWVLHSWNLQNLGETLNRFIPGNPENLFIANGELITQEATSTGQLRLNRLALDIEQAHLLYSYEFPCLSGSPVFWNGESIYVNCLKEYKVKSFEPWGPIYDGNQELVTQILQLNPGQNFAQEGNWIVAGILGLQAVAPQTILLITEPLNYGRYFYSYCEVYRLIPGQEAQLLKQLQLCLMCGDNFVLTPDQVWMAQGLAGLKEVSW</sequence>
<dbReference type="EMBL" id="AP014633">
    <property type="protein sequence ID" value="BAP54505.1"/>
    <property type="molecule type" value="Genomic_DNA"/>
</dbReference>
<organism evidence="1 2">
    <name type="scientific">Thioploca ingrica</name>
    <dbReference type="NCBI Taxonomy" id="40754"/>
    <lineage>
        <taxon>Bacteria</taxon>
        <taxon>Pseudomonadati</taxon>
        <taxon>Pseudomonadota</taxon>
        <taxon>Gammaproteobacteria</taxon>
        <taxon>Thiotrichales</taxon>
        <taxon>Thiotrichaceae</taxon>
        <taxon>Thioploca</taxon>
    </lineage>
</organism>
<dbReference type="STRING" id="40754.THII_0208"/>
<dbReference type="OrthoDB" id="9778998at2"/>
<evidence type="ECO:0000313" key="2">
    <source>
        <dbReference type="Proteomes" id="UP000031623"/>
    </source>
</evidence>
<accession>A0A090AI84</accession>
<reference evidence="1 2" key="1">
    <citation type="journal article" date="2014" name="ISME J.">
        <title>Ecophysiology of Thioploca ingrica as revealed by the complete genome sequence supplemented with proteomic evidence.</title>
        <authorList>
            <person name="Kojima H."/>
            <person name="Ogura Y."/>
            <person name="Yamamoto N."/>
            <person name="Togashi T."/>
            <person name="Mori H."/>
            <person name="Watanabe T."/>
            <person name="Nemoto F."/>
            <person name="Kurokawa K."/>
            <person name="Hayashi T."/>
            <person name="Fukui M."/>
        </authorList>
    </citation>
    <scope>NUCLEOTIDE SEQUENCE [LARGE SCALE GENOMIC DNA]</scope>
</reference>
<dbReference type="AlphaFoldDB" id="A0A090AI84"/>
<dbReference type="Pfam" id="PF09826">
    <property type="entry name" value="Beta_propel"/>
    <property type="match status" value="1"/>
</dbReference>
<dbReference type="InterPro" id="IPR019198">
    <property type="entry name" value="Beta_propeller_containing"/>
</dbReference>
<protein>
    <submittedName>
        <fullName evidence="1">Secreted protein containing C-terminal beta-propeller domain</fullName>
    </submittedName>
</protein>
<proteinExistence type="predicted"/>
<dbReference type="SUPFAM" id="SSF75011">
    <property type="entry name" value="3-carboxy-cis,cis-mucoante lactonizing enzyme"/>
    <property type="match status" value="1"/>
</dbReference>
<dbReference type="Proteomes" id="UP000031623">
    <property type="component" value="Chromosome"/>
</dbReference>
<dbReference type="KEGG" id="tig:THII_0208"/>
<evidence type="ECO:0000313" key="1">
    <source>
        <dbReference type="EMBL" id="BAP54505.1"/>
    </source>
</evidence>
<gene>
    <name evidence="1" type="ORF">THII_0208</name>
</gene>
<keyword evidence="2" id="KW-1185">Reference proteome</keyword>
<name>A0A090AI84_9GAMM</name>
<dbReference type="HOGENOM" id="CLU_350187_0_0_6"/>